<sequence>MLISVNTNRVPDDDRVFNLFQQWANPKHQDHRFYLILYATRIKKSNPIHQATAARMARATRSISDHLQNVTSSPVGPASLDYWATVQARQPDTAPVVRPDNEAFRQLNFIDGKAQRHQQEVAAASDAARHEYTRRIHVRLNGVSVPIELDIQEVWQSLGLSGYGLRPPYRDRVLAPTDEPHDMADVDLEEEDAEMDKMLKLKLAVVKENENEDKGF</sequence>
<comment type="caution">
    <text evidence="1">The sequence shown here is derived from an EMBL/GenBank/DDBJ whole genome shotgun (WGS) entry which is preliminary data.</text>
</comment>
<gene>
    <name evidence="1" type="ORF">Pfra01_001945900</name>
</gene>
<organism evidence="1 2">
    <name type="scientific">Phytophthora fragariaefolia</name>
    <dbReference type="NCBI Taxonomy" id="1490495"/>
    <lineage>
        <taxon>Eukaryota</taxon>
        <taxon>Sar</taxon>
        <taxon>Stramenopiles</taxon>
        <taxon>Oomycota</taxon>
        <taxon>Peronosporomycetes</taxon>
        <taxon>Peronosporales</taxon>
        <taxon>Peronosporaceae</taxon>
        <taxon>Phytophthora</taxon>
    </lineage>
</organism>
<evidence type="ECO:0000313" key="2">
    <source>
        <dbReference type="Proteomes" id="UP001165121"/>
    </source>
</evidence>
<name>A0A9W7CZN7_9STRA</name>
<evidence type="ECO:0000313" key="1">
    <source>
        <dbReference type="EMBL" id="GMF49331.1"/>
    </source>
</evidence>
<accession>A0A9W7CZN7</accession>
<protein>
    <submittedName>
        <fullName evidence="1">Unnamed protein product</fullName>
    </submittedName>
</protein>
<dbReference type="AlphaFoldDB" id="A0A9W7CZN7"/>
<proteinExistence type="predicted"/>
<keyword evidence="2" id="KW-1185">Reference proteome</keyword>
<dbReference type="Proteomes" id="UP001165121">
    <property type="component" value="Unassembled WGS sequence"/>
</dbReference>
<reference evidence="1" key="1">
    <citation type="submission" date="2023-04" db="EMBL/GenBank/DDBJ databases">
        <title>Phytophthora fragariaefolia NBRC 109709.</title>
        <authorList>
            <person name="Ichikawa N."/>
            <person name="Sato H."/>
            <person name="Tonouchi N."/>
        </authorList>
    </citation>
    <scope>NUCLEOTIDE SEQUENCE</scope>
    <source>
        <strain evidence="1">NBRC 109709</strain>
    </source>
</reference>
<dbReference type="EMBL" id="BSXT01002514">
    <property type="protein sequence ID" value="GMF49331.1"/>
    <property type="molecule type" value="Genomic_DNA"/>
</dbReference>
<dbReference type="OrthoDB" id="127025at2759"/>